<evidence type="ECO:0000256" key="4">
    <source>
        <dbReference type="ARBA" id="ARBA00023136"/>
    </source>
</evidence>
<evidence type="ECO:0000256" key="2">
    <source>
        <dbReference type="ARBA" id="ARBA00022692"/>
    </source>
</evidence>
<sequence>MATVRQYDGDNAIERWRHCDDTTATVRYDYRIVAPDASHKNQTKSDSRNAGDSLGTLDALYHLYTAPISVYATNTISFLIFLGLCSYVVLVELEVRVTASEYVIWVWTLTLLCEELRQLISSDGSTAIRKLRYWFASYWNQYDMAMFIVGIAAIIARLTVKGDDEFDSVRYLYSLTVAMFYVRSLQGFLVEEKLGPKIIMLGQMIIDLIVFVRVFLIFLLSFGIMYTANLYPNSRPSLQLLKRIFYVPYWQIYGENFLEILEGDENGCTRNESVWRDNDDMRCPESKFLVPVLGALYMFLTNILLINLLIAMFSYTFQTIQERSEKIWRFYFYSIVREFYERPVIPHPFIIFSHMVRIICHVGCGNDNQSDDEFRYTGPLGSMKHLVENEDLNERENLRSAGMCEADEAQFEDTFNPYGRSNIAFERDSLDYLNADLVVDPLSGVAGYNPMCLGMFNMNFDNFTNISETSLHFDDLAMVMGWFNV</sequence>
<keyword evidence="4 5" id="KW-0472">Membrane</keyword>
<dbReference type="EMBL" id="JAIWYP010000003">
    <property type="protein sequence ID" value="KAH3857104.1"/>
    <property type="molecule type" value="Genomic_DNA"/>
</dbReference>
<accession>A0A9D4LFY6</accession>
<keyword evidence="3 5" id="KW-1133">Transmembrane helix</keyword>
<reference evidence="7" key="1">
    <citation type="journal article" date="2019" name="bioRxiv">
        <title>The Genome of the Zebra Mussel, Dreissena polymorpha: A Resource for Invasive Species Research.</title>
        <authorList>
            <person name="McCartney M.A."/>
            <person name="Auch B."/>
            <person name="Kono T."/>
            <person name="Mallez S."/>
            <person name="Zhang Y."/>
            <person name="Obille A."/>
            <person name="Becker A."/>
            <person name="Abrahante J.E."/>
            <person name="Garbe J."/>
            <person name="Badalamenti J.P."/>
            <person name="Herman A."/>
            <person name="Mangelson H."/>
            <person name="Liachko I."/>
            <person name="Sullivan S."/>
            <person name="Sone E.D."/>
            <person name="Koren S."/>
            <person name="Silverstein K.A.T."/>
            <person name="Beckman K.B."/>
            <person name="Gohl D.M."/>
        </authorList>
    </citation>
    <scope>NUCLEOTIDE SEQUENCE</scope>
    <source>
        <strain evidence="7">Duluth1</strain>
        <tissue evidence="7">Whole animal</tissue>
    </source>
</reference>
<feature type="domain" description="Ion transport" evidence="6">
    <location>
        <begin position="76"/>
        <end position="324"/>
    </location>
</feature>
<gene>
    <name evidence="7" type="ORF">DPMN_099703</name>
</gene>
<evidence type="ECO:0000313" key="7">
    <source>
        <dbReference type="EMBL" id="KAH3857104.1"/>
    </source>
</evidence>
<organism evidence="7 8">
    <name type="scientific">Dreissena polymorpha</name>
    <name type="common">Zebra mussel</name>
    <name type="synonym">Mytilus polymorpha</name>
    <dbReference type="NCBI Taxonomy" id="45954"/>
    <lineage>
        <taxon>Eukaryota</taxon>
        <taxon>Metazoa</taxon>
        <taxon>Spiralia</taxon>
        <taxon>Lophotrochozoa</taxon>
        <taxon>Mollusca</taxon>
        <taxon>Bivalvia</taxon>
        <taxon>Autobranchia</taxon>
        <taxon>Heteroconchia</taxon>
        <taxon>Euheterodonta</taxon>
        <taxon>Imparidentia</taxon>
        <taxon>Neoheterodontei</taxon>
        <taxon>Myida</taxon>
        <taxon>Dreissenoidea</taxon>
        <taxon>Dreissenidae</taxon>
        <taxon>Dreissena</taxon>
    </lineage>
</organism>
<proteinExistence type="predicted"/>
<protein>
    <recommendedName>
        <fullName evidence="6">Ion transport domain-containing protein</fullName>
    </recommendedName>
</protein>
<feature type="transmembrane region" description="Helical" evidence="5">
    <location>
        <begin position="295"/>
        <end position="317"/>
    </location>
</feature>
<keyword evidence="2 5" id="KW-0812">Transmembrane</keyword>
<dbReference type="GO" id="GO:0099604">
    <property type="term" value="F:ligand-gated calcium channel activity"/>
    <property type="evidence" value="ECO:0007669"/>
    <property type="project" value="TreeGrafter"/>
</dbReference>
<feature type="transmembrane region" description="Helical" evidence="5">
    <location>
        <begin position="171"/>
        <end position="190"/>
    </location>
</feature>
<evidence type="ECO:0000313" key="8">
    <source>
        <dbReference type="Proteomes" id="UP000828390"/>
    </source>
</evidence>
<dbReference type="InterPro" id="IPR005821">
    <property type="entry name" value="Ion_trans_dom"/>
</dbReference>
<dbReference type="InterPro" id="IPR050927">
    <property type="entry name" value="TRPM"/>
</dbReference>
<dbReference type="Proteomes" id="UP000828390">
    <property type="component" value="Unassembled WGS sequence"/>
</dbReference>
<keyword evidence="8" id="KW-1185">Reference proteome</keyword>
<feature type="transmembrane region" description="Helical" evidence="5">
    <location>
        <begin position="210"/>
        <end position="231"/>
    </location>
</feature>
<evidence type="ECO:0000256" key="5">
    <source>
        <dbReference type="SAM" id="Phobius"/>
    </source>
</evidence>
<reference evidence="7" key="2">
    <citation type="submission" date="2020-11" db="EMBL/GenBank/DDBJ databases">
        <authorList>
            <person name="McCartney M.A."/>
            <person name="Auch B."/>
            <person name="Kono T."/>
            <person name="Mallez S."/>
            <person name="Becker A."/>
            <person name="Gohl D.M."/>
            <person name="Silverstein K.A.T."/>
            <person name="Koren S."/>
            <person name="Bechman K.B."/>
            <person name="Herman A."/>
            <person name="Abrahante J.E."/>
            <person name="Garbe J."/>
        </authorList>
    </citation>
    <scope>NUCLEOTIDE SEQUENCE</scope>
    <source>
        <strain evidence="7">Duluth1</strain>
        <tissue evidence="7">Whole animal</tissue>
    </source>
</reference>
<feature type="transmembrane region" description="Helical" evidence="5">
    <location>
        <begin position="141"/>
        <end position="159"/>
    </location>
</feature>
<evidence type="ECO:0000259" key="6">
    <source>
        <dbReference type="Pfam" id="PF00520"/>
    </source>
</evidence>
<comment type="subcellular location">
    <subcellularLocation>
        <location evidence="1">Membrane</location>
        <topology evidence="1">Multi-pass membrane protein</topology>
    </subcellularLocation>
</comment>
<evidence type="ECO:0000256" key="3">
    <source>
        <dbReference type="ARBA" id="ARBA00022989"/>
    </source>
</evidence>
<dbReference type="Pfam" id="PF00520">
    <property type="entry name" value="Ion_trans"/>
    <property type="match status" value="1"/>
</dbReference>
<dbReference type="PANTHER" id="PTHR13800:SF12">
    <property type="entry name" value="TRANSIENT RECEPTOR POTENTIAL CATION CHANNEL SUBFAMILY M MEMBER-LIKE 2"/>
    <property type="match status" value="1"/>
</dbReference>
<evidence type="ECO:0000256" key="1">
    <source>
        <dbReference type="ARBA" id="ARBA00004141"/>
    </source>
</evidence>
<dbReference type="GO" id="GO:0005886">
    <property type="term" value="C:plasma membrane"/>
    <property type="evidence" value="ECO:0007669"/>
    <property type="project" value="TreeGrafter"/>
</dbReference>
<dbReference type="PANTHER" id="PTHR13800">
    <property type="entry name" value="TRANSIENT RECEPTOR POTENTIAL CATION CHANNEL, SUBFAMILY M, MEMBER 6"/>
    <property type="match status" value="1"/>
</dbReference>
<dbReference type="AlphaFoldDB" id="A0A9D4LFY6"/>
<comment type="caution">
    <text evidence="7">The sequence shown here is derived from an EMBL/GenBank/DDBJ whole genome shotgun (WGS) entry which is preliminary data.</text>
</comment>
<feature type="transmembrane region" description="Helical" evidence="5">
    <location>
        <begin position="70"/>
        <end position="90"/>
    </location>
</feature>
<name>A0A9D4LFY6_DREPO</name>